<evidence type="ECO:0000313" key="1">
    <source>
        <dbReference type="EMBL" id="GAA0536955.1"/>
    </source>
</evidence>
<proteinExistence type="predicted"/>
<sequence>MTTLNTAAEKHHVTAKRSNALAWVLLARKVNRLLAKMGQTLNISAMVVTK</sequence>
<dbReference type="RefSeq" id="WP_166670488.1">
    <property type="nucleotide sequence ID" value="NZ_BAAAEO010000001.1"/>
</dbReference>
<comment type="caution">
    <text evidence="1">The sequence shown here is derived from an EMBL/GenBank/DDBJ whole genome shotgun (WGS) entry which is preliminary data.</text>
</comment>
<reference evidence="1 2" key="1">
    <citation type="journal article" date="2019" name="Int. J. Syst. Evol. Microbiol.">
        <title>The Global Catalogue of Microorganisms (GCM) 10K type strain sequencing project: providing services to taxonomists for standard genome sequencing and annotation.</title>
        <authorList>
            <consortium name="The Broad Institute Genomics Platform"/>
            <consortium name="The Broad Institute Genome Sequencing Center for Infectious Disease"/>
            <person name="Wu L."/>
            <person name="Ma J."/>
        </authorList>
    </citation>
    <scope>NUCLEOTIDE SEQUENCE [LARGE SCALE GENOMIC DNA]</scope>
    <source>
        <strain evidence="1 2">JCM 14331</strain>
    </source>
</reference>
<organism evidence="1 2">
    <name type="scientific">Rheinheimera aquimaris</name>
    <dbReference type="NCBI Taxonomy" id="412437"/>
    <lineage>
        <taxon>Bacteria</taxon>
        <taxon>Pseudomonadati</taxon>
        <taxon>Pseudomonadota</taxon>
        <taxon>Gammaproteobacteria</taxon>
        <taxon>Chromatiales</taxon>
        <taxon>Chromatiaceae</taxon>
        <taxon>Rheinheimera</taxon>
    </lineage>
</organism>
<accession>A0ABN1D861</accession>
<evidence type="ECO:0000313" key="2">
    <source>
        <dbReference type="Proteomes" id="UP001501169"/>
    </source>
</evidence>
<dbReference type="Proteomes" id="UP001501169">
    <property type="component" value="Unassembled WGS sequence"/>
</dbReference>
<gene>
    <name evidence="1" type="ORF">GCM10009098_00490</name>
</gene>
<dbReference type="EMBL" id="BAAAEO010000001">
    <property type="protein sequence ID" value="GAA0536955.1"/>
    <property type="molecule type" value="Genomic_DNA"/>
</dbReference>
<protein>
    <submittedName>
        <fullName evidence="1">Uncharacterized protein</fullName>
    </submittedName>
</protein>
<keyword evidence="2" id="KW-1185">Reference proteome</keyword>
<name>A0ABN1D861_9GAMM</name>